<feature type="region of interest" description="Disordered" evidence="1">
    <location>
        <begin position="231"/>
        <end position="261"/>
    </location>
</feature>
<feature type="compositionally biased region" description="Basic and acidic residues" evidence="1">
    <location>
        <begin position="234"/>
        <end position="245"/>
    </location>
</feature>
<reference evidence="7" key="3">
    <citation type="journal article" date="2020" name="Curr. Biol.">
        <title>Chromatin organization in early land plants reveals an ancestral association between H3K27me3, transposons, and constitutive heterochromatin.</title>
        <authorList>
            <person name="Montgomery S.A."/>
            <person name="Tanizawa Y."/>
            <person name="Galik B."/>
            <person name="Wang N."/>
            <person name="Ito T."/>
            <person name="Mochizuki T."/>
            <person name="Akimcheva S."/>
            <person name="Bowman J.L."/>
            <person name="Cognat V."/>
            <person name="Marechal-Drouard L."/>
            <person name="Ekker H."/>
            <person name="Hong S.F."/>
            <person name="Kohchi T."/>
            <person name="Lin S.S."/>
            <person name="Liu L.D."/>
            <person name="Nakamura Y."/>
            <person name="Valeeva L.R."/>
            <person name="Shakirov E.V."/>
            <person name="Shippen D.E."/>
            <person name="Wei W.L."/>
            <person name="Yagura M."/>
            <person name="Yamaoka S."/>
            <person name="Yamato K.T."/>
            <person name="Liu C."/>
            <person name="Berger F."/>
        </authorList>
    </citation>
    <scope>NUCLEOTIDE SEQUENCE [LARGE SCALE GENOMIC DNA]</scope>
    <source>
        <strain evidence="7">Tak-1</strain>
    </source>
</reference>
<feature type="transmembrane region" description="Helical" evidence="2">
    <location>
        <begin position="337"/>
        <end position="361"/>
    </location>
</feature>
<evidence type="ECO:0000256" key="1">
    <source>
        <dbReference type="SAM" id="MobiDB-lite"/>
    </source>
</evidence>
<keyword evidence="2" id="KW-1133">Transmembrane helix</keyword>
<dbReference type="EMBL" id="LVLJ01003317">
    <property type="protein sequence ID" value="OAE21907.1"/>
    <property type="molecule type" value="Genomic_DNA"/>
</dbReference>
<keyword evidence="2" id="KW-0812">Transmembrane</keyword>
<dbReference type="Proteomes" id="UP000077202">
    <property type="component" value="Unassembled WGS sequence"/>
</dbReference>
<organism evidence="5 6">
    <name type="scientific">Marchantia polymorpha subsp. ruderalis</name>
    <dbReference type="NCBI Taxonomy" id="1480154"/>
    <lineage>
        <taxon>Eukaryota</taxon>
        <taxon>Viridiplantae</taxon>
        <taxon>Streptophyta</taxon>
        <taxon>Embryophyta</taxon>
        <taxon>Marchantiophyta</taxon>
        <taxon>Marchantiopsida</taxon>
        <taxon>Marchantiidae</taxon>
        <taxon>Marchantiales</taxon>
        <taxon>Marchantiaceae</taxon>
        <taxon>Marchantia</taxon>
    </lineage>
</organism>
<evidence type="ECO:0008006" key="8">
    <source>
        <dbReference type="Google" id="ProtNLM"/>
    </source>
</evidence>
<accession>A0A176VMR8</accession>
<sequence length="528" mass="56942">MNSVIFSACGVPECFGVVRSFGDGSRVPLVAPAEKQDHRGPRYEADWSARSAGRGLSRAPENRILVAGRRPRGITARRALQECCGGRSSLDSAAVGGCIAKIKSSKGARSMRRYGELGIQVSGLVMEWPATSAIAESEACSKNGACNAFPSPRASWQQLCPTAWVTRTIVGKRPHVCSKLSKRSFAGNGGSNFPALETDRDCGNSFGGPLSSQGLFRKNFRAFPIRSVILSRSPDTKPDEQHESEQDAASESLVETTSEKATDSVAPSVVFEGGGKCGFVSFYRQIRAQPESETSSSTRSPLRTLLWLLGPIMLTGSVFLPPLFLRRIFGSVLSDSLITDFVILIFTETLFFVGASVYLYIAHQFRKSVSTTEQKPAMQLPLGYRVSAIVSLGIGLFLPVATYSMVWPWTGPAALAALAPITVGLLVQLSLEKVAKVKKSPVWPLIPITFQIYRLHQLNRAAQLISGLMFSLKGVEATAETMAISGSLQTLLFVLKFLGVVCFWSLGAFLTHQLPVQPPVSSSTASLP</sequence>
<proteinExistence type="predicted"/>
<dbReference type="Proteomes" id="UP001162541">
    <property type="component" value="Chromosome 5"/>
</dbReference>
<feature type="transmembrane region" description="Helical" evidence="2">
    <location>
        <begin position="491"/>
        <end position="510"/>
    </location>
</feature>
<evidence type="ECO:0000256" key="2">
    <source>
        <dbReference type="SAM" id="Phobius"/>
    </source>
</evidence>
<evidence type="ECO:0000313" key="4">
    <source>
        <dbReference type="EMBL" id="BBN11800.1"/>
    </source>
</evidence>
<dbReference type="EMBL" id="AP019870">
    <property type="protein sequence ID" value="BBN11798.1"/>
    <property type="molecule type" value="Genomic_DNA"/>
</dbReference>
<evidence type="ECO:0000313" key="5">
    <source>
        <dbReference type="EMBL" id="OAE21907.1"/>
    </source>
</evidence>
<feature type="transmembrane region" description="Helical" evidence="2">
    <location>
        <begin position="413"/>
        <end position="431"/>
    </location>
</feature>
<feature type="transmembrane region" description="Helical" evidence="2">
    <location>
        <begin position="382"/>
        <end position="401"/>
    </location>
</feature>
<dbReference type="AlphaFoldDB" id="A0A176VMR8"/>
<reference evidence="3" key="2">
    <citation type="journal article" date="2019" name="Curr. Biol.">
        <title>Chromatin organization in early land plants reveals an ancestral association between H3K27me3, transposons, and constitutive heterochromatin.</title>
        <authorList>
            <person name="Montgomery S.A."/>
            <person name="Tanizawa Y."/>
            <person name="Galik B."/>
            <person name="Wang N."/>
            <person name="Ito T."/>
            <person name="Mochizuki T."/>
            <person name="Akimcheva S."/>
            <person name="Bowman J."/>
            <person name="Cognat V."/>
            <person name="Drouard L."/>
            <person name="Ekker H."/>
            <person name="Houng S."/>
            <person name="Kohchi T."/>
            <person name="Lin S."/>
            <person name="Liu L.D."/>
            <person name="Nakamura Y."/>
            <person name="Valeeva L.R."/>
            <person name="Shakirov E.V."/>
            <person name="Shippen D.E."/>
            <person name="Wei W."/>
            <person name="Yagura M."/>
            <person name="Yamaoka S."/>
            <person name="Yamato K.T."/>
            <person name="Liu C."/>
            <person name="Berger F."/>
        </authorList>
    </citation>
    <scope>NUCLEOTIDE SEQUENCE [LARGE SCALE GENOMIC DNA]</scope>
    <source>
        <strain evidence="3">Tak-1</strain>
    </source>
</reference>
<name>A0A176VMR8_MARPO</name>
<dbReference type="PANTHER" id="PTHR33918:SF2">
    <property type="entry name" value="OS01G0704200 PROTEIN"/>
    <property type="match status" value="1"/>
</dbReference>
<dbReference type="GO" id="GO:0009507">
    <property type="term" value="C:chloroplast"/>
    <property type="evidence" value="ECO:0007669"/>
    <property type="project" value="TreeGrafter"/>
</dbReference>
<dbReference type="PANTHER" id="PTHR33918">
    <property type="entry name" value="OS01G0704200 PROTEIN"/>
    <property type="match status" value="1"/>
</dbReference>
<keyword evidence="6" id="KW-1185">Reference proteome</keyword>
<evidence type="ECO:0000313" key="6">
    <source>
        <dbReference type="Proteomes" id="UP000077202"/>
    </source>
</evidence>
<gene>
    <name evidence="5" type="ORF">AXG93_3988s1130</name>
    <name evidence="3" type="ORF">Mp_5g14830</name>
    <name evidence="4" type="ORF">Mp_5g14840</name>
</gene>
<dbReference type="EMBL" id="AP019870">
    <property type="protein sequence ID" value="BBN11799.1"/>
    <property type="molecule type" value="Genomic_DNA"/>
</dbReference>
<feature type="transmembrane region" description="Helical" evidence="2">
    <location>
        <begin position="305"/>
        <end position="325"/>
    </location>
</feature>
<feature type="compositionally biased region" description="Polar residues" evidence="1">
    <location>
        <begin position="247"/>
        <end position="256"/>
    </location>
</feature>
<dbReference type="EMBL" id="AP019870">
    <property type="protein sequence ID" value="BBN11800.1"/>
    <property type="molecule type" value="Genomic_DNA"/>
</dbReference>
<reference evidence="5 6" key="1">
    <citation type="submission" date="2016-03" db="EMBL/GenBank/DDBJ databases">
        <title>Mechanisms controlling the formation of the plant cell surface in tip-growing cells are functionally conserved among land plants.</title>
        <authorList>
            <person name="Honkanen S."/>
            <person name="Jones V.A."/>
            <person name="Morieri G."/>
            <person name="Champion C."/>
            <person name="Hetherington A.J."/>
            <person name="Kelly S."/>
            <person name="Saint-Marcoux D."/>
            <person name="Proust H."/>
            <person name="Prescott H."/>
            <person name="Dolan L."/>
        </authorList>
    </citation>
    <scope>NUCLEOTIDE SEQUENCE [LARGE SCALE GENOMIC DNA]</scope>
    <source>
        <strain evidence="6">cv. Tak-1 and cv. Tak-2</strain>
        <tissue evidence="5">Whole gametophyte</tissue>
    </source>
</reference>
<protein>
    <recommendedName>
        <fullName evidence="8">Transmembrane protein</fullName>
    </recommendedName>
</protein>
<keyword evidence="2" id="KW-0472">Membrane</keyword>
<evidence type="ECO:0000313" key="7">
    <source>
        <dbReference type="Proteomes" id="UP001162541"/>
    </source>
</evidence>
<evidence type="ECO:0000313" key="3">
    <source>
        <dbReference type="EMBL" id="BBN11798.1"/>
    </source>
</evidence>